<comment type="caution">
    <text evidence="1">The sequence shown here is derived from an EMBL/GenBank/DDBJ whole genome shotgun (WGS) entry which is preliminary data.</text>
</comment>
<keyword evidence="2" id="KW-1185">Reference proteome</keyword>
<proteinExistence type="predicted"/>
<sequence length="115" mass="13361">MTASAVVPPRKVPVLYYLSQNSHLEHPHLMFERKRNSEHLLVVFQKELQKWIRMARRIGRRLDSTDQRPRLRSQRFGASPNTSVSKSATTTTGHHQHHRSLSALFLHSWLLSLSS</sequence>
<dbReference type="Proteomes" id="UP001055811">
    <property type="component" value="Linkage Group LG02"/>
</dbReference>
<reference evidence="2" key="1">
    <citation type="journal article" date="2022" name="Mol. Ecol. Resour.">
        <title>The genomes of chicory, endive, great burdock and yacon provide insights into Asteraceae palaeo-polyploidization history and plant inulin production.</title>
        <authorList>
            <person name="Fan W."/>
            <person name="Wang S."/>
            <person name="Wang H."/>
            <person name="Wang A."/>
            <person name="Jiang F."/>
            <person name="Liu H."/>
            <person name="Zhao H."/>
            <person name="Xu D."/>
            <person name="Zhang Y."/>
        </authorList>
    </citation>
    <scope>NUCLEOTIDE SEQUENCE [LARGE SCALE GENOMIC DNA]</scope>
    <source>
        <strain evidence="2">cv. Punajuju</strain>
    </source>
</reference>
<organism evidence="1 2">
    <name type="scientific">Cichorium intybus</name>
    <name type="common">Chicory</name>
    <dbReference type="NCBI Taxonomy" id="13427"/>
    <lineage>
        <taxon>Eukaryota</taxon>
        <taxon>Viridiplantae</taxon>
        <taxon>Streptophyta</taxon>
        <taxon>Embryophyta</taxon>
        <taxon>Tracheophyta</taxon>
        <taxon>Spermatophyta</taxon>
        <taxon>Magnoliopsida</taxon>
        <taxon>eudicotyledons</taxon>
        <taxon>Gunneridae</taxon>
        <taxon>Pentapetalae</taxon>
        <taxon>asterids</taxon>
        <taxon>campanulids</taxon>
        <taxon>Asterales</taxon>
        <taxon>Asteraceae</taxon>
        <taxon>Cichorioideae</taxon>
        <taxon>Cichorieae</taxon>
        <taxon>Cichoriinae</taxon>
        <taxon>Cichorium</taxon>
    </lineage>
</organism>
<name>A0ACB9G8B1_CICIN</name>
<evidence type="ECO:0000313" key="1">
    <source>
        <dbReference type="EMBL" id="KAI3779276.1"/>
    </source>
</evidence>
<gene>
    <name evidence="1" type="ORF">L2E82_08922</name>
</gene>
<accession>A0ACB9G8B1</accession>
<protein>
    <submittedName>
        <fullName evidence="1">Uncharacterized protein</fullName>
    </submittedName>
</protein>
<dbReference type="EMBL" id="CM042010">
    <property type="protein sequence ID" value="KAI3779276.1"/>
    <property type="molecule type" value="Genomic_DNA"/>
</dbReference>
<evidence type="ECO:0000313" key="2">
    <source>
        <dbReference type="Proteomes" id="UP001055811"/>
    </source>
</evidence>
<reference evidence="1 2" key="2">
    <citation type="journal article" date="2022" name="Mol. Ecol. Resour.">
        <title>The genomes of chicory, endive, great burdock and yacon provide insights into Asteraceae paleo-polyploidization history and plant inulin production.</title>
        <authorList>
            <person name="Fan W."/>
            <person name="Wang S."/>
            <person name="Wang H."/>
            <person name="Wang A."/>
            <person name="Jiang F."/>
            <person name="Liu H."/>
            <person name="Zhao H."/>
            <person name="Xu D."/>
            <person name="Zhang Y."/>
        </authorList>
    </citation>
    <scope>NUCLEOTIDE SEQUENCE [LARGE SCALE GENOMIC DNA]</scope>
    <source>
        <strain evidence="2">cv. Punajuju</strain>
        <tissue evidence="1">Leaves</tissue>
    </source>
</reference>